<feature type="transmembrane region" description="Helical" evidence="1">
    <location>
        <begin position="55"/>
        <end position="71"/>
    </location>
</feature>
<organism evidence="2 3">
    <name type="scientific">Pseudoalteromonas luteoviolacea (strain 2ta16)</name>
    <dbReference type="NCBI Taxonomy" id="1353533"/>
    <lineage>
        <taxon>Bacteria</taxon>
        <taxon>Pseudomonadati</taxon>
        <taxon>Pseudomonadota</taxon>
        <taxon>Gammaproteobacteria</taxon>
        <taxon>Alteromonadales</taxon>
        <taxon>Pseudoalteromonadaceae</taxon>
        <taxon>Pseudoalteromonas</taxon>
    </lineage>
</organism>
<feature type="transmembrane region" description="Helical" evidence="1">
    <location>
        <begin position="12"/>
        <end position="30"/>
    </location>
</feature>
<feature type="transmembrane region" description="Helical" evidence="1">
    <location>
        <begin position="91"/>
        <end position="113"/>
    </location>
</feature>
<feature type="transmembrane region" description="Helical" evidence="1">
    <location>
        <begin position="125"/>
        <end position="143"/>
    </location>
</feature>
<sequence length="191" mass="22997">MFQYIFENYPAVPFRTFQVIMTVTLFYFIYEVKRHDISMFYDRTRELKSDDDKDLVSWGITFCVVYIMQFIDNPMHIAIIGLDMDYILRRRLFYLLKICTGLVIFFAIYALHALRGCSFSQATRFIYYIYLLLITVHFLQFILRGYMETNILSPLYRANASLCYLYLTITILTLPISRLYRRWYAARKKAN</sequence>
<gene>
    <name evidence="2" type="ORF">PL2TA16_00572</name>
</gene>
<evidence type="ECO:0000256" key="1">
    <source>
        <dbReference type="SAM" id="Phobius"/>
    </source>
</evidence>
<proteinExistence type="predicted"/>
<accession>V4JI26</accession>
<name>V4JI26_PSEL2</name>
<keyword evidence="1" id="KW-0812">Transmembrane</keyword>
<keyword evidence="1" id="KW-0472">Membrane</keyword>
<evidence type="ECO:0000313" key="2">
    <source>
        <dbReference type="EMBL" id="ESP94572.1"/>
    </source>
</evidence>
<protein>
    <submittedName>
        <fullName evidence="2">Uncharacterized protein</fullName>
    </submittedName>
</protein>
<dbReference type="AlphaFoldDB" id="V4JI26"/>
<dbReference type="Proteomes" id="UP000017820">
    <property type="component" value="Unassembled WGS sequence"/>
</dbReference>
<reference evidence="2 3" key="1">
    <citation type="submission" date="2013-07" db="EMBL/GenBank/DDBJ databases">
        <title>Draft genome sequence of Pseudoalteromonas luteoviolacea 2ta16.</title>
        <authorList>
            <person name="Allen E.E."/>
            <person name="Azam F."/>
            <person name="Podell S."/>
        </authorList>
    </citation>
    <scope>NUCLEOTIDE SEQUENCE [LARGE SCALE GENOMIC DNA]</scope>
    <source>
        <strain evidence="2 3">2ta16</strain>
    </source>
</reference>
<dbReference type="EMBL" id="AUSV01000013">
    <property type="protein sequence ID" value="ESP94572.1"/>
    <property type="molecule type" value="Genomic_DNA"/>
</dbReference>
<keyword evidence="1" id="KW-1133">Transmembrane helix</keyword>
<feature type="transmembrane region" description="Helical" evidence="1">
    <location>
        <begin position="155"/>
        <end position="180"/>
    </location>
</feature>
<comment type="caution">
    <text evidence="2">The sequence shown here is derived from an EMBL/GenBank/DDBJ whole genome shotgun (WGS) entry which is preliminary data.</text>
</comment>
<evidence type="ECO:0000313" key="3">
    <source>
        <dbReference type="Proteomes" id="UP000017820"/>
    </source>
</evidence>